<evidence type="ECO:0000313" key="6">
    <source>
        <dbReference type="EMBL" id="HIQ82115.1"/>
    </source>
</evidence>
<dbReference type="GO" id="GO:0003729">
    <property type="term" value="F:mRNA binding"/>
    <property type="evidence" value="ECO:0007669"/>
    <property type="project" value="TreeGrafter"/>
</dbReference>
<sequence length="142" mass="16287">MSTYMANPQNVERTWYVIDAEGQVLGRLASQVASMLRGKHKPTFTPHVDCGDYIIVVNCDKLVLTGRKLDQKLYRYHTGYPGGLKEIKYRKLMQTKSTFAFKEAVRRMLPKGPLGYAMLKKLHAYAGPEHMHQAQKPVEYKL</sequence>
<evidence type="ECO:0000313" key="7">
    <source>
        <dbReference type="Proteomes" id="UP000824260"/>
    </source>
</evidence>
<comment type="subunit">
    <text evidence="5">Part of the 50S ribosomal subunit.</text>
</comment>
<keyword evidence="3 5" id="KW-0687">Ribonucleoprotein</keyword>
<comment type="similarity">
    <text evidence="1 5">Belongs to the universal ribosomal protein uL13 family.</text>
</comment>
<proteinExistence type="inferred from homology"/>
<comment type="caution">
    <text evidence="6">The sequence shown here is derived from an EMBL/GenBank/DDBJ whole genome shotgun (WGS) entry which is preliminary data.</text>
</comment>
<comment type="function">
    <text evidence="5">This protein is one of the early assembly proteins of the 50S ribosomal subunit, although it is not seen to bind rRNA by itself. It is important during the early stages of 50S assembly.</text>
</comment>
<dbReference type="InterPro" id="IPR036899">
    <property type="entry name" value="Ribosomal_uL13_sf"/>
</dbReference>
<dbReference type="CDD" id="cd00392">
    <property type="entry name" value="Ribosomal_L13"/>
    <property type="match status" value="1"/>
</dbReference>
<dbReference type="NCBIfam" id="TIGR01066">
    <property type="entry name" value="rplM_bact"/>
    <property type="match status" value="1"/>
</dbReference>
<dbReference type="PANTHER" id="PTHR11545">
    <property type="entry name" value="RIBOSOMAL PROTEIN L13"/>
    <property type="match status" value="1"/>
</dbReference>
<keyword evidence="2 5" id="KW-0689">Ribosomal protein</keyword>
<reference evidence="6" key="1">
    <citation type="submission" date="2020-10" db="EMBL/GenBank/DDBJ databases">
        <authorList>
            <person name="Gilroy R."/>
        </authorList>
    </citation>
    <scope>NUCLEOTIDE SEQUENCE</scope>
    <source>
        <strain evidence="6">ChiSjej6B24-2974</strain>
    </source>
</reference>
<dbReference type="EMBL" id="DVFZ01000033">
    <property type="protein sequence ID" value="HIQ82115.1"/>
    <property type="molecule type" value="Genomic_DNA"/>
</dbReference>
<dbReference type="HAMAP" id="MF_01366">
    <property type="entry name" value="Ribosomal_uL13"/>
    <property type="match status" value="1"/>
</dbReference>
<dbReference type="InterPro" id="IPR005822">
    <property type="entry name" value="Ribosomal_uL13"/>
</dbReference>
<dbReference type="Pfam" id="PF00572">
    <property type="entry name" value="Ribosomal_L13"/>
    <property type="match status" value="1"/>
</dbReference>
<dbReference type="PANTHER" id="PTHR11545:SF2">
    <property type="entry name" value="LARGE RIBOSOMAL SUBUNIT PROTEIN UL13M"/>
    <property type="match status" value="1"/>
</dbReference>
<dbReference type="Gene3D" id="3.90.1180.10">
    <property type="entry name" value="Ribosomal protein L13"/>
    <property type="match status" value="1"/>
</dbReference>
<evidence type="ECO:0000256" key="2">
    <source>
        <dbReference type="ARBA" id="ARBA00022980"/>
    </source>
</evidence>
<dbReference type="AlphaFoldDB" id="A0A9D1CX30"/>
<evidence type="ECO:0000256" key="4">
    <source>
        <dbReference type="ARBA" id="ARBA00035201"/>
    </source>
</evidence>
<name>A0A9D1CX30_9FIRM</name>
<evidence type="ECO:0000256" key="1">
    <source>
        <dbReference type="ARBA" id="ARBA00006227"/>
    </source>
</evidence>
<organism evidence="6 7">
    <name type="scientific">Candidatus Pullichristensenella stercorigallinarum</name>
    <dbReference type="NCBI Taxonomy" id="2840909"/>
    <lineage>
        <taxon>Bacteria</taxon>
        <taxon>Bacillati</taxon>
        <taxon>Bacillota</taxon>
        <taxon>Clostridia</taxon>
        <taxon>Candidatus Pullichristensenella</taxon>
    </lineage>
</organism>
<dbReference type="GO" id="GO:0022625">
    <property type="term" value="C:cytosolic large ribosomal subunit"/>
    <property type="evidence" value="ECO:0007669"/>
    <property type="project" value="TreeGrafter"/>
</dbReference>
<dbReference type="GO" id="GO:0003735">
    <property type="term" value="F:structural constituent of ribosome"/>
    <property type="evidence" value="ECO:0007669"/>
    <property type="project" value="InterPro"/>
</dbReference>
<evidence type="ECO:0000256" key="3">
    <source>
        <dbReference type="ARBA" id="ARBA00023274"/>
    </source>
</evidence>
<accession>A0A9D1CX30</accession>
<dbReference type="GO" id="GO:0017148">
    <property type="term" value="P:negative regulation of translation"/>
    <property type="evidence" value="ECO:0007669"/>
    <property type="project" value="TreeGrafter"/>
</dbReference>
<dbReference type="Proteomes" id="UP000824260">
    <property type="component" value="Unassembled WGS sequence"/>
</dbReference>
<dbReference type="SUPFAM" id="SSF52161">
    <property type="entry name" value="Ribosomal protein L13"/>
    <property type="match status" value="1"/>
</dbReference>
<protein>
    <recommendedName>
        <fullName evidence="4 5">Large ribosomal subunit protein uL13</fullName>
    </recommendedName>
</protein>
<gene>
    <name evidence="5 6" type="primary">rplM</name>
    <name evidence="6" type="ORF">IAA52_03315</name>
</gene>
<evidence type="ECO:0000256" key="5">
    <source>
        <dbReference type="HAMAP-Rule" id="MF_01366"/>
    </source>
</evidence>
<dbReference type="GO" id="GO:0006412">
    <property type="term" value="P:translation"/>
    <property type="evidence" value="ECO:0007669"/>
    <property type="project" value="UniProtKB-UniRule"/>
</dbReference>
<dbReference type="FunFam" id="3.90.1180.10:FF:000001">
    <property type="entry name" value="50S ribosomal protein L13"/>
    <property type="match status" value="1"/>
</dbReference>
<dbReference type="PIRSF" id="PIRSF002181">
    <property type="entry name" value="Ribosomal_L13"/>
    <property type="match status" value="1"/>
</dbReference>
<dbReference type="InterPro" id="IPR005823">
    <property type="entry name" value="Ribosomal_uL13_bac-type"/>
</dbReference>
<reference evidence="6" key="2">
    <citation type="journal article" date="2021" name="PeerJ">
        <title>Extensive microbial diversity within the chicken gut microbiome revealed by metagenomics and culture.</title>
        <authorList>
            <person name="Gilroy R."/>
            <person name="Ravi A."/>
            <person name="Getino M."/>
            <person name="Pursley I."/>
            <person name="Horton D.L."/>
            <person name="Alikhan N.F."/>
            <person name="Baker D."/>
            <person name="Gharbi K."/>
            <person name="Hall N."/>
            <person name="Watson M."/>
            <person name="Adriaenssens E.M."/>
            <person name="Foster-Nyarko E."/>
            <person name="Jarju S."/>
            <person name="Secka A."/>
            <person name="Antonio M."/>
            <person name="Oren A."/>
            <person name="Chaudhuri R.R."/>
            <person name="La Ragione R."/>
            <person name="Hildebrand F."/>
            <person name="Pallen M.J."/>
        </authorList>
    </citation>
    <scope>NUCLEOTIDE SEQUENCE</scope>
    <source>
        <strain evidence="6">ChiSjej6B24-2974</strain>
    </source>
</reference>